<dbReference type="PaxDb" id="8022-A0A060YS25"/>
<reference evidence="3" key="2">
    <citation type="submission" date="2014-03" db="EMBL/GenBank/DDBJ databases">
        <authorList>
            <person name="Genoscope - CEA"/>
        </authorList>
    </citation>
    <scope>NUCLEOTIDE SEQUENCE</scope>
</reference>
<protein>
    <recommendedName>
        <fullName evidence="5">Transmembrane protein 252</fullName>
    </recommendedName>
</protein>
<accession>A0A060YS25</accession>
<dbReference type="PANTHER" id="PTHR35682">
    <property type="entry name" value="TRANSMEMBRANE PROTEIN 252"/>
    <property type="match status" value="1"/>
</dbReference>
<dbReference type="AlphaFoldDB" id="A0A060YS25"/>
<keyword evidence="2" id="KW-0812">Transmembrane</keyword>
<evidence type="ECO:0000313" key="3">
    <source>
        <dbReference type="EMBL" id="CDQ94648.1"/>
    </source>
</evidence>
<dbReference type="STRING" id="8022.A0A060YS25"/>
<feature type="non-terminal residue" evidence="3">
    <location>
        <position position="1"/>
    </location>
</feature>
<dbReference type="InterPro" id="IPR031363">
    <property type="entry name" value="TMEM252"/>
</dbReference>
<feature type="transmembrane region" description="Helical" evidence="2">
    <location>
        <begin position="108"/>
        <end position="130"/>
    </location>
</feature>
<dbReference type="EMBL" id="FR918294">
    <property type="protein sequence ID" value="CDQ94648.1"/>
    <property type="molecule type" value="Genomic_DNA"/>
</dbReference>
<sequence>QAYCSRTTGNAWFLLHHSASVGVLIAPYHLLNLPTNLQFPSPLLPPAEREREKEITLRKGEKAVIMDTRKHLCSLARMLLPALGFVLICVGAYLMSLHNVYNSSLCYILAYVLIAFGLCCLLSGVFWTICHGMKRKRQRSRSHHIAAHIHVYTVDRPSFHLPSYEESQHNHTSATAAYSVLGLSEDGLRFNLAPPLYTQDISEAPDDTFNHEEPPAYSEMAMQLHREPQGLPQQPEHSGLDRVPCPELDGR</sequence>
<organism evidence="3 4">
    <name type="scientific">Oncorhynchus mykiss</name>
    <name type="common">Rainbow trout</name>
    <name type="synonym">Salmo gairdneri</name>
    <dbReference type="NCBI Taxonomy" id="8022"/>
    <lineage>
        <taxon>Eukaryota</taxon>
        <taxon>Metazoa</taxon>
        <taxon>Chordata</taxon>
        <taxon>Craniata</taxon>
        <taxon>Vertebrata</taxon>
        <taxon>Euteleostomi</taxon>
        <taxon>Actinopterygii</taxon>
        <taxon>Neopterygii</taxon>
        <taxon>Teleostei</taxon>
        <taxon>Protacanthopterygii</taxon>
        <taxon>Salmoniformes</taxon>
        <taxon>Salmonidae</taxon>
        <taxon>Salmoninae</taxon>
        <taxon>Oncorhynchus</taxon>
    </lineage>
</organism>
<keyword evidence="2" id="KW-0472">Membrane</keyword>
<evidence type="ECO:0000256" key="1">
    <source>
        <dbReference type="SAM" id="MobiDB-lite"/>
    </source>
</evidence>
<dbReference type="Proteomes" id="UP000193380">
    <property type="component" value="Unassembled WGS sequence"/>
</dbReference>
<feature type="transmembrane region" description="Helical" evidence="2">
    <location>
        <begin position="75"/>
        <end position="96"/>
    </location>
</feature>
<keyword evidence="2" id="KW-1133">Transmembrane helix</keyword>
<feature type="region of interest" description="Disordered" evidence="1">
    <location>
        <begin position="210"/>
        <end position="251"/>
    </location>
</feature>
<evidence type="ECO:0000313" key="4">
    <source>
        <dbReference type="Proteomes" id="UP000193380"/>
    </source>
</evidence>
<evidence type="ECO:0000256" key="2">
    <source>
        <dbReference type="SAM" id="Phobius"/>
    </source>
</evidence>
<dbReference type="PANTHER" id="PTHR35682:SF1">
    <property type="entry name" value="TRANSMEMBRANE PROTEIN 252"/>
    <property type="match status" value="1"/>
</dbReference>
<dbReference type="Pfam" id="PF15664">
    <property type="entry name" value="TMEM252"/>
    <property type="match status" value="1"/>
</dbReference>
<gene>
    <name evidence="3" type="ORF">GSONMT00062803001</name>
</gene>
<name>A0A060YS25_ONCMY</name>
<evidence type="ECO:0008006" key="5">
    <source>
        <dbReference type="Google" id="ProtNLM"/>
    </source>
</evidence>
<proteinExistence type="predicted"/>
<reference evidence="3" key="1">
    <citation type="journal article" date="2014" name="Nat. Commun.">
        <title>The rainbow trout genome provides novel insights into evolution after whole-genome duplication in vertebrates.</title>
        <authorList>
            <person name="Berthelot C."/>
            <person name="Brunet F."/>
            <person name="Chalopin D."/>
            <person name="Juanchich A."/>
            <person name="Bernard M."/>
            <person name="Noel B."/>
            <person name="Bento P."/>
            <person name="Da Silva C."/>
            <person name="Labadie K."/>
            <person name="Alberti A."/>
            <person name="Aury J.M."/>
            <person name="Louis A."/>
            <person name="Dehais P."/>
            <person name="Bardou P."/>
            <person name="Montfort J."/>
            <person name="Klopp C."/>
            <person name="Cabau C."/>
            <person name="Gaspin C."/>
            <person name="Thorgaard G.H."/>
            <person name="Boussaha M."/>
            <person name="Quillet E."/>
            <person name="Guyomard R."/>
            <person name="Galiana D."/>
            <person name="Bobe J."/>
            <person name="Volff J.N."/>
            <person name="Genet C."/>
            <person name="Wincker P."/>
            <person name="Jaillon O."/>
            <person name="Roest Crollius H."/>
            <person name="Guiguen Y."/>
        </authorList>
    </citation>
    <scope>NUCLEOTIDE SEQUENCE [LARGE SCALE GENOMIC DNA]</scope>
</reference>